<dbReference type="SUPFAM" id="SSF55811">
    <property type="entry name" value="Nudix"/>
    <property type="match status" value="1"/>
</dbReference>
<evidence type="ECO:0000313" key="4">
    <source>
        <dbReference type="EMBL" id="MCB5162660.1"/>
    </source>
</evidence>
<sequence>MRYCPQCGHAVNMTTPPGDNRVRAVCPSCDFIDYDNPRVITGTIPLYKGKLLLCRRNIEPRLGFWTLPAGFMENQETTSEGALRETLEESGSVAICKQAFSMISIPHINQIHLFYIAELERDDFHATEESSEVALFDLKDIPWDELAFSSVTKTLTLFIEDHKNGTYGFHEDTIHLNNAYDLNQ</sequence>
<dbReference type="Proteomes" id="UP001139095">
    <property type="component" value="Unassembled WGS sequence"/>
</dbReference>
<dbReference type="Pfam" id="PF00293">
    <property type="entry name" value="NUDIX"/>
    <property type="match status" value="1"/>
</dbReference>
<dbReference type="Gene3D" id="2.20.70.10">
    <property type="match status" value="1"/>
</dbReference>
<protein>
    <submittedName>
        <fullName evidence="4">NUDIX hydrolase</fullName>
    </submittedName>
</protein>
<dbReference type="RefSeq" id="WP_226755009.1">
    <property type="nucleotide sequence ID" value="NZ_JAJATW010000020.1"/>
</dbReference>
<name>A0A9X1INY9_9GAMM</name>
<accession>A0A9X1INY9</accession>
<dbReference type="Gene3D" id="3.90.79.10">
    <property type="entry name" value="Nucleoside Triphosphate Pyrophosphohydrolase"/>
    <property type="match status" value="1"/>
</dbReference>
<evidence type="ECO:0000259" key="3">
    <source>
        <dbReference type="PROSITE" id="PS51462"/>
    </source>
</evidence>
<dbReference type="InterPro" id="IPR015797">
    <property type="entry name" value="NUDIX_hydrolase-like_dom_sf"/>
</dbReference>
<reference evidence="4" key="1">
    <citation type="submission" date="2021-10" db="EMBL/GenBank/DDBJ databases">
        <title>Marinomonas pontica sp. nov., isolated from the Black Sea.</title>
        <authorList>
            <person name="Zhao L.-H."/>
            <person name="Xue J.-H."/>
        </authorList>
    </citation>
    <scope>NUCLEOTIDE SEQUENCE</scope>
    <source>
        <strain evidence="4">E8</strain>
    </source>
</reference>
<comment type="caution">
    <text evidence="4">The sequence shown here is derived from an EMBL/GenBank/DDBJ whole genome shotgun (WGS) entry which is preliminary data.</text>
</comment>
<feature type="domain" description="Nudix hydrolase" evidence="3">
    <location>
        <begin position="36"/>
        <end position="159"/>
    </location>
</feature>
<dbReference type="PROSITE" id="PS00893">
    <property type="entry name" value="NUDIX_BOX"/>
    <property type="match status" value="1"/>
</dbReference>
<dbReference type="EMBL" id="JAJATW010000020">
    <property type="protein sequence ID" value="MCB5162660.1"/>
    <property type="molecule type" value="Genomic_DNA"/>
</dbReference>
<comment type="cofactor">
    <cofactor evidence="1">
        <name>Mg(2+)</name>
        <dbReference type="ChEBI" id="CHEBI:18420"/>
    </cofactor>
</comment>
<keyword evidence="5" id="KW-1185">Reference proteome</keyword>
<organism evidence="4 5">
    <name type="scientific">Marinomonas algarum</name>
    <dbReference type="NCBI Taxonomy" id="2883105"/>
    <lineage>
        <taxon>Bacteria</taxon>
        <taxon>Pseudomonadati</taxon>
        <taxon>Pseudomonadota</taxon>
        <taxon>Gammaproteobacteria</taxon>
        <taxon>Oceanospirillales</taxon>
        <taxon>Oceanospirillaceae</taxon>
        <taxon>Marinomonas</taxon>
    </lineage>
</organism>
<evidence type="ECO:0000256" key="1">
    <source>
        <dbReference type="ARBA" id="ARBA00001946"/>
    </source>
</evidence>
<dbReference type="PANTHER" id="PTHR43222">
    <property type="entry name" value="NUDIX HYDROLASE 23"/>
    <property type="match status" value="1"/>
</dbReference>
<dbReference type="PROSITE" id="PS51462">
    <property type="entry name" value="NUDIX"/>
    <property type="match status" value="1"/>
</dbReference>
<dbReference type="Pfam" id="PF14803">
    <property type="entry name" value="Zn_ribbon_Nudix"/>
    <property type="match status" value="1"/>
</dbReference>
<dbReference type="InterPro" id="IPR029401">
    <property type="entry name" value="Nudix_N"/>
</dbReference>
<gene>
    <name evidence="4" type="ORF">LG368_12225</name>
</gene>
<dbReference type="AlphaFoldDB" id="A0A9X1INY9"/>
<dbReference type="InterPro" id="IPR000086">
    <property type="entry name" value="NUDIX_hydrolase_dom"/>
</dbReference>
<keyword evidence="2 4" id="KW-0378">Hydrolase</keyword>
<dbReference type="CDD" id="cd04511">
    <property type="entry name" value="NUDIX_Hydrolase"/>
    <property type="match status" value="1"/>
</dbReference>
<dbReference type="PANTHER" id="PTHR43222:SF2">
    <property type="entry name" value="NUDIX HYDROLASE 23, CHLOROPLASTIC"/>
    <property type="match status" value="1"/>
</dbReference>
<proteinExistence type="predicted"/>
<dbReference type="InterPro" id="IPR020084">
    <property type="entry name" value="NUDIX_hydrolase_CS"/>
</dbReference>
<evidence type="ECO:0000256" key="2">
    <source>
        <dbReference type="ARBA" id="ARBA00022801"/>
    </source>
</evidence>
<evidence type="ECO:0000313" key="5">
    <source>
        <dbReference type="Proteomes" id="UP001139095"/>
    </source>
</evidence>
<dbReference type="GO" id="GO:0016787">
    <property type="term" value="F:hydrolase activity"/>
    <property type="evidence" value="ECO:0007669"/>
    <property type="project" value="UniProtKB-KW"/>
</dbReference>